<dbReference type="Pfam" id="PF01734">
    <property type="entry name" value="Patatin"/>
    <property type="match status" value="1"/>
</dbReference>
<evidence type="ECO:0000313" key="7">
    <source>
        <dbReference type="EMBL" id="PIW18542.1"/>
    </source>
</evidence>
<evidence type="ECO:0000313" key="8">
    <source>
        <dbReference type="Proteomes" id="UP000231019"/>
    </source>
</evidence>
<keyword evidence="5" id="KW-0472">Membrane</keyword>
<evidence type="ECO:0000259" key="6">
    <source>
        <dbReference type="PROSITE" id="PS51635"/>
    </source>
</evidence>
<keyword evidence="5" id="KW-0812">Transmembrane</keyword>
<name>A0A2M7G8U9_9BACT</name>
<proteinExistence type="predicted"/>
<keyword evidence="3 4" id="KW-0443">Lipid metabolism</keyword>
<protein>
    <recommendedName>
        <fullName evidence="6">PNPLA domain-containing protein</fullName>
    </recommendedName>
</protein>
<dbReference type="PANTHER" id="PTHR14226:SF57">
    <property type="entry name" value="BLR7027 PROTEIN"/>
    <property type="match status" value="1"/>
</dbReference>
<evidence type="ECO:0000256" key="1">
    <source>
        <dbReference type="ARBA" id="ARBA00022801"/>
    </source>
</evidence>
<keyword evidence="5" id="KW-1133">Transmembrane helix</keyword>
<dbReference type="InterPro" id="IPR016035">
    <property type="entry name" value="Acyl_Trfase/lysoPLipase"/>
</dbReference>
<dbReference type="PANTHER" id="PTHR14226">
    <property type="entry name" value="NEUROPATHY TARGET ESTERASE/SWISS CHEESE D.MELANOGASTER"/>
    <property type="match status" value="1"/>
</dbReference>
<evidence type="ECO:0000256" key="4">
    <source>
        <dbReference type="PROSITE-ProRule" id="PRU01161"/>
    </source>
</evidence>
<dbReference type="InterPro" id="IPR002641">
    <property type="entry name" value="PNPLA_dom"/>
</dbReference>
<feature type="active site" description="Nucleophile" evidence="4">
    <location>
        <position position="66"/>
    </location>
</feature>
<keyword evidence="2 4" id="KW-0442">Lipid degradation</keyword>
<accession>A0A2M7G8U9</accession>
<gene>
    <name evidence="7" type="ORF">COW36_04415</name>
</gene>
<feature type="domain" description="PNPLA" evidence="6">
    <location>
        <begin position="15"/>
        <end position="257"/>
    </location>
</feature>
<comment type="caution">
    <text evidence="4">Lacks conserved residue(s) required for the propagation of feature annotation.</text>
</comment>
<dbReference type="InterPro" id="IPR050301">
    <property type="entry name" value="NTE"/>
</dbReference>
<feature type="transmembrane region" description="Helical" evidence="5">
    <location>
        <begin position="12"/>
        <end position="34"/>
    </location>
</feature>
<dbReference type="Gene3D" id="3.40.1090.10">
    <property type="entry name" value="Cytosolic phospholipase A2 catalytic domain"/>
    <property type="match status" value="2"/>
</dbReference>
<comment type="caution">
    <text evidence="7">The sequence shown here is derived from an EMBL/GenBank/DDBJ whole genome shotgun (WGS) entry which is preliminary data.</text>
</comment>
<reference evidence="7 8" key="1">
    <citation type="submission" date="2017-09" db="EMBL/GenBank/DDBJ databases">
        <title>Depth-based differentiation of microbial function through sediment-hosted aquifers and enrichment of novel symbionts in the deep terrestrial subsurface.</title>
        <authorList>
            <person name="Probst A.J."/>
            <person name="Ladd B."/>
            <person name="Jarett J.K."/>
            <person name="Geller-Mcgrath D.E."/>
            <person name="Sieber C.M."/>
            <person name="Emerson J.B."/>
            <person name="Anantharaman K."/>
            <person name="Thomas B.C."/>
            <person name="Malmstrom R."/>
            <person name="Stieglmeier M."/>
            <person name="Klingl A."/>
            <person name="Woyke T."/>
            <person name="Ryan C.M."/>
            <person name="Banfield J.F."/>
        </authorList>
    </citation>
    <scope>NUCLEOTIDE SEQUENCE [LARGE SCALE GENOMIC DNA]</scope>
    <source>
        <strain evidence="7">CG17_big_fil_post_rev_8_21_14_2_50_48_46</strain>
    </source>
</reference>
<sequence>MAVQKIKRKQRVGFVASGGAAKAACYHMGVALALQRKGFEFRTGLKTKSPPLAGNGREIEVLVGSSAGAFACALIASGHPLEEIYHSFLGHRNPRFPSLSYGQMLYPNLLDSLLKFFPRLPKALSVRGHKSLESLLQAFFCSNGFYSTEKLENYLRRSILPSNRFDELDPELYIVTTLLDNPGRLILGPKDLDLMRKKVHFYEEETRYDTHVDVSHAAAASMSLPPIFKPYQLHTSQGDVYTFDGEIRKTLSTHIAKDAGCDLILVSYTHQPYRYRKEIGSLADFGIPSILVQAIYQLVESRIMGARDLHEQKTRVMNEINYFFDKKGLSAQLKEEFLQHMMVKLDYNPNVDYIFIHPSDHEEQLFFSDHFNLSSETMEQIAESGFRSAIRALKDYHFSFSEPFSSSQAS</sequence>
<dbReference type="PROSITE" id="PS51635">
    <property type="entry name" value="PNPLA"/>
    <property type="match status" value="1"/>
</dbReference>
<dbReference type="GO" id="GO:0016787">
    <property type="term" value="F:hydrolase activity"/>
    <property type="evidence" value="ECO:0007669"/>
    <property type="project" value="UniProtKB-UniRule"/>
</dbReference>
<feature type="short sequence motif" description="GXSXG" evidence="4">
    <location>
        <begin position="64"/>
        <end position="68"/>
    </location>
</feature>
<organism evidence="7 8">
    <name type="scientific">bacterium (Candidatus Blackallbacteria) CG17_big_fil_post_rev_8_21_14_2_50_48_46</name>
    <dbReference type="NCBI Taxonomy" id="2014261"/>
    <lineage>
        <taxon>Bacteria</taxon>
        <taxon>Candidatus Blackallbacteria</taxon>
    </lineage>
</organism>
<dbReference type="AlphaFoldDB" id="A0A2M7G8U9"/>
<dbReference type="SUPFAM" id="SSF52151">
    <property type="entry name" value="FabD/lysophospholipase-like"/>
    <property type="match status" value="1"/>
</dbReference>
<feature type="active site" description="Proton acceptor" evidence="4">
    <location>
        <position position="244"/>
    </location>
</feature>
<keyword evidence="1 4" id="KW-0378">Hydrolase</keyword>
<dbReference type="Proteomes" id="UP000231019">
    <property type="component" value="Unassembled WGS sequence"/>
</dbReference>
<evidence type="ECO:0000256" key="5">
    <source>
        <dbReference type="SAM" id="Phobius"/>
    </source>
</evidence>
<evidence type="ECO:0000256" key="2">
    <source>
        <dbReference type="ARBA" id="ARBA00022963"/>
    </source>
</evidence>
<evidence type="ECO:0000256" key="3">
    <source>
        <dbReference type="ARBA" id="ARBA00023098"/>
    </source>
</evidence>
<dbReference type="GO" id="GO:0016042">
    <property type="term" value="P:lipid catabolic process"/>
    <property type="evidence" value="ECO:0007669"/>
    <property type="project" value="UniProtKB-UniRule"/>
</dbReference>
<dbReference type="EMBL" id="PFFQ01000012">
    <property type="protein sequence ID" value="PIW18542.1"/>
    <property type="molecule type" value="Genomic_DNA"/>
</dbReference>